<dbReference type="OrthoDB" id="194443at2759"/>
<sequence length="246" mass="27341">MSAPTKSPAKRQKLAEPKGLNEVSTDEFASALVFMYHGPLVKIIVGEKQYILSKPLLCYCCHFFNGAFKTGFKEGETRELALGLAFATQTISLISWTFLRSPTSSVSRDLSPHLSHKSIPCSRTRGLLLSISANIVQCMALPSGHYARQEIAKACVAPCLKILGRYYEDEDNDGVDPKISPFKYSDALVEVDGFAAEFFKVFDITDTLTGINMYCTPQVSPVQTQFRRREVDDFAAELFNDTTVWA</sequence>
<evidence type="ECO:0000313" key="2">
    <source>
        <dbReference type="Proteomes" id="UP000235786"/>
    </source>
</evidence>
<organism evidence="1 2">
    <name type="scientific">Hyaloscypha variabilis (strain UAMH 11265 / GT02V1 / F)</name>
    <name type="common">Meliniomyces variabilis</name>
    <dbReference type="NCBI Taxonomy" id="1149755"/>
    <lineage>
        <taxon>Eukaryota</taxon>
        <taxon>Fungi</taxon>
        <taxon>Dikarya</taxon>
        <taxon>Ascomycota</taxon>
        <taxon>Pezizomycotina</taxon>
        <taxon>Leotiomycetes</taxon>
        <taxon>Helotiales</taxon>
        <taxon>Hyaloscyphaceae</taxon>
        <taxon>Hyaloscypha</taxon>
        <taxon>Hyaloscypha variabilis</taxon>
    </lineage>
</organism>
<proteinExistence type="predicted"/>
<evidence type="ECO:0000313" key="1">
    <source>
        <dbReference type="EMBL" id="PMD40047.1"/>
    </source>
</evidence>
<dbReference type="AlphaFoldDB" id="A0A2J6RNH1"/>
<accession>A0A2J6RNH1</accession>
<dbReference type="STRING" id="1149755.A0A2J6RNH1"/>
<gene>
    <name evidence="1" type="ORF">L207DRAFT_583878</name>
</gene>
<reference evidence="1 2" key="1">
    <citation type="submission" date="2016-04" db="EMBL/GenBank/DDBJ databases">
        <title>A degradative enzymes factory behind the ericoid mycorrhizal symbiosis.</title>
        <authorList>
            <consortium name="DOE Joint Genome Institute"/>
            <person name="Martino E."/>
            <person name="Morin E."/>
            <person name="Grelet G."/>
            <person name="Kuo A."/>
            <person name="Kohler A."/>
            <person name="Daghino S."/>
            <person name="Barry K."/>
            <person name="Choi C."/>
            <person name="Cichocki N."/>
            <person name="Clum A."/>
            <person name="Copeland A."/>
            <person name="Hainaut M."/>
            <person name="Haridas S."/>
            <person name="Labutti K."/>
            <person name="Lindquist E."/>
            <person name="Lipzen A."/>
            <person name="Khouja H.-R."/>
            <person name="Murat C."/>
            <person name="Ohm R."/>
            <person name="Olson A."/>
            <person name="Spatafora J."/>
            <person name="Veneault-Fourrey C."/>
            <person name="Henrissat B."/>
            <person name="Grigoriev I."/>
            <person name="Martin F."/>
            <person name="Perotto S."/>
        </authorList>
    </citation>
    <scope>NUCLEOTIDE SEQUENCE [LARGE SCALE GENOMIC DNA]</scope>
    <source>
        <strain evidence="1 2">F</strain>
    </source>
</reference>
<dbReference type="Proteomes" id="UP000235786">
    <property type="component" value="Unassembled WGS sequence"/>
</dbReference>
<protein>
    <recommendedName>
        <fullName evidence="3">BTB domain-containing protein</fullName>
    </recommendedName>
</protein>
<keyword evidence="2" id="KW-1185">Reference proteome</keyword>
<dbReference type="EMBL" id="KZ613946">
    <property type="protein sequence ID" value="PMD40047.1"/>
    <property type="molecule type" value="Genomic_DNA"/>
</dbReference>
<evidence type="ECO:0008006" key="3">
    <source>
        <dbReference type="Google" id="ProtNLM"/>
    </source>
</evidence>
<name>A0A2J6RNH1_HYAVF</name>